<accession>A0A822YF39</accession>
<reference evidence="1 2" key="1">
    <citation type="journal article" date="2020" name="Mol. Biol. Evol.">
        <title>Distinct Expression and Methylation Patterns for Genes with Different Fates following a Single Whole-Genome Duplication in Flowering Plants.</title>
        <authorList>
            <person name="Shi T."/>
            <person name="Rahmani R.S."/>
            <person name="Gugger P.F."/>
            <person name="Wang M."/>
            <person name="Li H."/>
            <person name="Zhang Y."/>
            <person name="Li Z."/>
            <person name="Wang Q."/>
            <person name="Van de Peer Y."/>
            <person name="Marchal K."/>
            <person name="Chen J."/>
        </authorList>
    </citation>
    <scope>NUCLEOTIDE SEQUENCE [LARGE SCALE GENOMIC DNA]</scope>
    <source>
        <tissue evidence="1">Leaf</tissue>
    </source>
</reference>
<proteinExistence type="predicted"/>
<evidence type="ECO:0000313" key="1">
    <source>
        <dbReference type="EMBL" id="DAD29636.1"/>
    </source>
</evidence>
<protein>
    <submittedName>
        <fullName evidence="1">Uncharacterized protein</fullName>
    </submittedName>
</protein>
<sequence length="111" mass="12584">MQPVFSYYLNDPTNPSYALLQLQEDLSDIQVREERKVLSGAKKVSSGEHIVNSGSHYQERSKKILYHCGLSVLYQSEVQFLRSKNATLLSESPSPSEMGFSELNTWNARLS</sequence>
<dbReference type="EMBL" id="DUZY01000002">
    <property type="protein sequence ID" value="DAD29636.1"/>
    <property type="molecule type" value="Genomic_DNA"/>
</dbReference>
<organism evidence="1 2">
    <name type="scientific">Nelumbo nucifera</name>
    <name type="common">Sacred lotus</name>
    <dbReference type="NCBI Taxonomy" id="4432"/>
    <lineage>
        <taxon>Eukaryota</taxon>
        <taxon>Viridiplantae</taxon>
        <taxon>Streptophyta</taxon>
        <taxon>Embryophyta</taxon>
        <taxon>Tracheophyta</taxon>
        <taxon>Spermatophyta</taxon>
        <taxon>Magnoliopsida</taxon>
        <taxon>Proteales</taxon>
        <taxon>Nelumbonaceae</taxon>
        <taxon>Nelumbo</taxon>
    </lineage>
</organism>
<dbReference type="AlphaFoldDB" id="A0A822YF39"/>
<evidence type="ECO:0000313" key="2">
    <source>
        <dbReference type="Proteomes" id="UP000607653"/>
    </source>
</evidence>
<comment type="caution">
    <text evidence="1">The sequence shown here is derived from an EMBL/GenBank/DDBJ whole genome shotgun (WGS) entry which is preliminary data.</text>
</comment>
<name>A0A822YF39_NELNU</name>
<keyword evidence="2" id="KW-1185">Reference proteome</keyword>
<dbReference type="Proteomes" id="UP000607653">
    <property type="component" value="Unassembled WGS sequence"/>
</dbReference>
<gene>
    <name evidence="1" type="ORF">HUJ06_031104</name>
</gene>